<dbReference type="PATRIC" id="fig|178901.13.peg.1036"/>
<reference evidence="2 3" key="1">
    <citation type="submission" date="2015-06" db="EMBL/GenBank/DDBJ databases">
        <title>Improved classification and identification of acetic acid bacteria using matrix-assisted laser desorption/ionization time-of-flight mass spectrometry; Gluconobacter nephelii and Gluconobacter uchimurae are later heterotypic synonyms of Gluconobacter japonicus and Gluconobacter oxydans, respectively.</title>
        <authorList>
            <person name="Li L."/>
            <person name="Cleenwerck I."/>
            <person name="De Vuyst L."/>
            <person name="Vandamme P."/>
        </authorList>
    </citation>
    <scope>NUCLEOTIDE SEQUENCE [LARGE SCALE GENOMIC DNA]</scope>
    <source>
        <strain evidence="2 3">LMG 1552</strain>
    </source>
</reference>
<keyword evidence="1" id="KW-0175">Coiled coil</keyword>
<proteinExistence type="predicted"/>
<comment type="caution">
    <text evidence="2">The sequence shown here is derived from an EMBL/GenBank/DDBJ whole genome shotgun (WGS) entry which is preliminary data.</text>
</comment>
<evidence type="ECO:0000313" key="3">
    <source>
        <dbReference type="Proteomes" id="UP000075526"/>
    </source>
</evidence>
<protein>
    <submittedName>
        <fullName evidence="2">Uncharacterized protein</fullName>
    </submittedName>
</protein>
<dbReference type="AlphaFoldDB" id="A0A149RR12"/>
<sequence length="324" mass="36343">MGPEELSLIMSPQFINATFRAGEDWYNNLRERAEEAEAFARHRNAFEAANARLVVVNRQLVDQSQRQNAEWKRHAENIVAQFKERVAHDERAYAELSASYSALAADRQARMNELSAIMAISTGKDTTISKLQSELAALRASLNTLHEALDQERQSITTLGEENKSFQVALQDARQESDRLSGHNQSLLAALRDADHDYGTLKSELELSQGRLEYAQAHIVEQQAARRDTDLADEATNAAVSSVMMIMPQVLSLWAAQGKTSLFENPVTSHTGLNGQPLTLRDYLWLSTLIREMQSRNVPGHIIRARCPVKDIESFLTRQVSIAE</sequence>
<accession>A0A149RR12</accession>
<name>A0A149RR12_9PROT</name>
<gene>
    <name evidence="2" type="ORF">AD933_05990</name>
</gene>
<feature type="coiled-coil region" evidence="1">
    <location>
        <begin position="128"/>
        <end position="155"/>
    </location>
</feature>
<dbReference type="Gene3D" id="1.10.287.1700">
    <property type="match status" value="1"/>
</dbReference>
<dbReference type="InterPro" id="IPR053716">
    <property type="entry name" value="Flag_assembly_chemotaxis_eff"/>
</dbReference>
<evidence type="ECO:0000313" key="2">
    <source>
        <dbReference type="EMBL" id="KXV16658.1"/>
    </source>
</evidence>
<evidence type="ECO:0000256" key="1">
    <source>
        <dbReference type="SAM" id="Coils"/>
    </source>
</evidence>
<dbReference type="EMBL" id="LHZF01000155">
    <property type="protein sequence ID" value="KXV16658.1"/>
    <property type="molecule type" value="Genomic_DNA"/>
</dbReference>
<dbReference type="Proteomes" id="UP000075526">
    <property type="component" value="Unassembled WGS sequence"/>
</dbReference>
<organism evidence="2 3">
    <name type="scientific">Acetobacter malorum</name>
    <dbReference type="NCBI Taxonomy" id="178901"/>
    <lineage>
        <taxon>Bacteria</taxon>
        <taxon>Pseudomonadati</taxon>
        <taxon>Pseudomonadota</taxon>
        <taxon>Alphaproteobacteria</taxon>
        <taxon>Acetobacterales</taxon>
        <taxon>Acetobacteraceae</taxon>
        <taxon>Acetobacter</taxon>
    </lineage>
</organism>